<keyword evidence="7" id="KW-1185">Reference proteome</keyword>
<evidence type="ECO:0000256" key="3">
    <source>
        <dbReference type="ARBA" id="ARBA00023098"/>
    </source>
</evidence>
<evidence type="ECO:0000313" key="7">
    <source>
        <dbReference type="Proteomes" id="UP000649739"/>
    </source>
</evidence>
<evidence type="ECO:0000256" key="4">
    <source>
        <dbReference type="SAM" id="MobiDB-lite"/>
    </source>
</evidence>
<dbReference type="PANTHER" id="PTHR10272">
    <property type="entry name" value="PLATELET-ACTIVATING FACTOR ACETYLHYDROLASE"/>
    <property type="match status" value="1"/>
</dbReference>
<feature type="chain" id="PRO_5039036346" description="Chlorophyllase" evidence="5">
    <location>
        <begin position="20"/>
        <end position="309"/>
    </location>
</feature>
<proteinExistence type="predicted"/>
<dbReference type="Gene3D" id="3.40.50.1820">
    <property type="entry name" value="alpha/beta hydrolase"/>
    <property type="match status" value="1"/>
</dbReference>
<comment type="caution">
    <text evidence="6">The sequence shown here is derived from an EMBL/GenBank/DDBJ whole genome shotgun (WGS) entry which is preliminary data.</text>
</comment>
<dbReference type="GO" id="GO:0016042">
    <property type="term" value="P:lipid catabolic process"/>
    <property type="evidence" value="ECO:0007669"/>
    <property type="project" value="UniProtKB-KW"/>
</dbReference>
<dbReference type="InterPro" id="IPR029058">
    <property type="entry name" value="AB_hydrolase_fold"/>
</dbReference>
<keyword evidence="2" id="KW-0442">Lipid degradation</keyword>
<dbReference type="GO" id="GO:0003847">
    <property type="term" value="F:1-alkyl-2-acetylglycerophosphocholine esterase activity"/>
    <property type="evidence" value="ECO:0007669"/>
    <property type="project" value="TreeGrafter"/>
</dbReference>
<reference evidence="6" key="2">
    <citation type="submission" date="2020-09" db="EMBL/GenBank/DDBJ databases">
        <authorList>
            <person name="Sun Q."/>
            <person name="Ohkuma M."/>
        </authorList>
    </citation>
    <scope>NUCLEOTIDE SEQUENCE</scope>
    <source>
        <strain evidence="6">JCM 3090</strain>
    </source>
</reference>
<evidence type="ECO:0000256" key="5">
    <source>
        <dbReference type="SAM" id="SignalP"/>
    </source>
</evidence>
<keyword evidence="1" id="KW-0378">Hydrolase</keyword>
<dbReference type="EMBL" id="BMQB01000007">
    <property type="protein sequence ID" value="GGK01394.1"/>
    <property type="molecule type" value="Genomic_DNA"/>
</dbReference>
<gene>
    <name evidence="6" type="ORF">GCM10010123_34180</name>
</gene>
<name>A0A8J3BDX1_9ACTN</name>
<feature type="compositionally biased region" description="Pro residues" evidence="4">
    <location>
        <begin position="28"/>
        <end position="41"/>
    </location>
</feature>
<keyword evidence="5" id="KW-0732">Signal</keyword>
<keyword evidence="3" id="KW-0443">Lipid metabolism</keyword>
<dbReference type="PANTHER" id="PTHR10272:SF0">
    <property type="entry name" value="PLATELET-ACTIVATING FACTOR ACETYLHYDROLASE"/>
    <property type="match status" value="1"/>
</dbReference>
<dbReference type="AlphaFoldDB" id="A0A8J3BDX1"/>
<dbReference type="Proteomes" id="UP000649739">
    <property type="component" value="Unassembled WGS sequence"/>
</dbReference>
<feature type="region of interest" description="Disordered" evidence="4">
    <location>
        <begin position="25"/>
        <end position="47"/>
    </location>
</feature>
<sequence>MTRPLAALLAGLLAAAGLAGCTDRSARPAPPAAAAPRPSPTAAPLAPRALPAGGYAVATRELTVRRGERRLPVTLWYPDGAADAAPYPVVLFSHGLGGLPADYRPLLRRWAAAGLVVAAPTYPRTSRGVELSPLDVLAQPADASAVLDRVLALNRAGGHPLHRRLDADRVAAAGHSAGGITTIGLFTLRRDARLRAGVVLAGGTLGVNVAYAGSPAPMLFVHGRRDPIIEYADGKAAFDAVPWPKALLTLPDGDHGTTLRTGEGAAFRAVADATLAFLQWSLYGSDGARAELDRADRTVAVLTDRLGRP</sequence>
<dbReference type="PROSITE" id="PS51257">
    <property type="entry name" value="PROKAR_LIPOPROTEIN"/>
    <property type="match status" value="1"/>
</dbReference>
<reference evidence="6" key="1">
    <citation type="journal article" date="2014" name="Int. J. Syst. Evol. Microbiol.">
        <title>Complete genome sequence of Corynebacterium casei LMG S-19264T (=DSM 44701T), isolated from a smear-ripened cheese.</title>
        <authorList>
            <consortium name="US DOE Joint Genome Institute (JGI-PGF)"/>
            <person name="Walter F."/>
            <person name="Albersmeier A."/>
            <person name="Kalinowski J."/>
            <person name="Ruckert C."/>
        </authorList>
    </citation>
    <scope>NUCLEOTIDE SEQUENCE</scope>
    <source>
        <strain evidence="6">JCM 3090</strain>
    </source>
</reference>
<feature type="signal peptide" evidence="5">
    <location>
        <begin position="1"/>
        <end position="19"/>
    </location>
</feature>
<dbReference type="RefSeq" id="WP_189171157.1">
    <property type="nucleotide sequence ID" value="NZ_BMQB01000007.1"/>
</dbReference>
<evidence type="ECO:0000256" key="2">
    <source>
        <dbReference type="ARBA" id="ARBA00022963"/>
    </source>
</evidence>
<evidence type="ECO:0000313" key="6">
    <source>
        <dbReference type="EMBL" id="GGK01394.1"/>
    </source>
</evidence>
<protein>
    <recommendedName>
        <fullName evidence="8">Chlorophyllase</fullName>
    </recommendedName>
</protein>
<organism evidence="6 7">
    <name type="scientific">Pilimelia anulata</name>
    <dbReference type="NCBI Taxonomy" id="53371"/>
    <lineage>
        <taxon>Bacteria</taxon>
        <taxon>Bacillati</taxon>
        <taxon>Actinomycetota</taxon>
        <taxon>Actinomycetes</taxon>
        <taxon>Micromonosporales</taxon>
        <taxon>Micromonosporaceae</taxon>
        <taxon>Pilimelia</taxon>
    </lineage>
</organism>
<accession>A0A8J3BDX1</accession>
<evidence type="ECO:0008006" key="8">
    <source>
        <dbReference type="Google" id="ProtNLM"/>
    </source>
</evidence>
<evidence type="ECO:0000256" key="1">
    <source>
        <dbReference type="ARBA" id="ARBA00022801"/>
    </source>
</evidence>
<dbReference type="SUPFAM" id="SSF53474">
    <property type="entry name" value="alpha/beta-Hydrolases"/>
    <property type="match status" value="1"/>
</dbReference>